<dbReference type="Proteomes" id="UP000799776">
    <property type="component" value="Unassembled WGS sequence"/>
</dbReference>
<dbReference type="EMBL" id="ML978725">
    <property type="protein sequence ID" value="KAF2086375.1"/>
    <property type="molecule type" value="Genomic_DNA"/>
</dbReference>
<dbReference type="CDD" id="cd03443">
    <property type="entry name" value="PaaI_thioesterase"/>
    <property type="match status" value="1"/>
</dbReference>
<dbReference type="SUPFAM" id="SSF54637">
    <property type="entry name" value="Thioesterase/thiol ester dehydrase-isomerase"/>
    <property type="match status" value="1"/>
</dbReference>
<feature type="domain" description="Thioesterase" evidence="1">
    <location>
        <begin position="102"/>
        <end position="184"/>
    </location>
</feature>
<name>A0A9P4HW75_9PEZI</name>
<organism evidence="2 3">
    <name type="scientific">Saccharata proteae CBS 121410</name>
    <dbReference type="NCBI Taxonomy" id="1314787"/>
    <lineage>
        <taxon>Eukaryota</taxon>
        <taxon>Fungi</taxon>
        <taxon>Dikarya</taxon>
        <taxon>Ascomycota</taxon>
        <taxon>Pezizomycotina</taxon>
        <taxon>Dothideomycetes</taxon>
        <taxon>Dothideomycetes incertae sedis</taxon>
        <taxon>Botryosphaeriales</taxon>
        <taxon>Saccharataceae</taxon>
        <taxon>Saccharata</taxon>
    </lineage>
</organism>
<dbReference type="Gene3D" id="3.10.129.10">
    <property type="entry name" value="Hotdog Thioesterase"/>
    <property type="match status" value="1"/>
</dbReference>
<proteinExistence type="predicted"/>
<dbReference type="PANTHER" id="PTHR47260:SF6">
    <property type="entry name" value="THIOESTERASE DOMAIN-CONTAINING PROTEIN"/>
    <property type="match status" value="1"/>
</dbReference>
<gene>
    <name evidence="2" type="ORF">K490DRAFT_44807</name>
</gene>
<sequence length="202" mass="21918">MADQTSHPDLHHFTHLPWCNALLADPTYEISLTGSRTPKPSGEDLFIAETLHSPTTVAGWITLKKKPTPSTATNSPKPYPPIPHALCLLSLGRSLTGHARLAHGGLTAALLDELAGILLTVNVDAENFAHHTDRGLDAYTAYLNVSYKKPMEVPAVVLGRAWFDKVEGRKRWVGVSLEDGEGGVFARGECLYIDFAGRAVKL</sequence>
<reference evidence="2" key="1">
    <citation type="journal article" date="2020" name="Stud. Mycol.">
        <title>101 Dothideomycetes genomes: a test case for predicting lifestyles and emergence of pathogens.</title>
        <authorList>
            <person name="Haridas S."/>
            <person name="Albert R."/>
            <person name="Binder M."/>
            <person name="Bloem J."/>
            <person name="Labutti K."/>
            <person name="Salamov A."/>
            <person name="Andreopoulos B."/>
            <person name="Baker S."/>
            <person name="Barry K."/>
            <person name="Bills G."/>
            <person name="Bluhm B."/>
            <person name="Cannon C."/>
            <person name="Castanera R."/>
            <person name="Culley D."/>
            <person name="Daum C."/>
            <person name="Ezra D."/>
            <person name="Gonzalez J."/>
            <person name="Henrissat B."/>
            <person name="Kuo A."/>
            <person name="Liang C."/>
            <person name="Lipzen A."/>
            <person name="Lutzoni F."/>
            <person name="Magnuson J."/>
            <person name="Mondo S."/>
            <person name="Nolan M."/>
            <person name="Ohm R."/>
            <person name="Pangilinan J."/>
            <person name="Park H.-J."/>
            <person name="Ramirez L."/>
            <person name="Alfaro M."/>
            <person name="Sun H."/>
            <person name="Tritt A."/>
            <person name="Yoshinaga Y."/>
            <person name="Zwiers L.-H."/>
            <person name="Turgeon B."/>
            <person name="Goodwin S."/>
            <person name="Spatafora J."/>
            <person name="Crous P."/>
            <person name="Grigoriev I."/>
        </authorList>
    </citation>
    <scope>NUCLEOTIDE SEQUENCE</scope>
    <source>
        <strain evidence="2">CBS 121410</strain>
    </source>
</reference>
<accession>A0A9P4HW75</accession>
<protein>
    <recommendedName>
        <fullName evidence="1">Thioesterase domain-containing protein</fullName>
    </recommendedName>
</protein>
<comment type="caution">
    <text evidence="2">The sequence shown here is derived from an EMBL/GenBank/DDBJ whole genome shotgun (WGS) entry which is preliminary data.</text>
</comment>
<dbReference type="AlphaFoldDB" id="A0A9P4HW75"/>
<keyword evidence="3" id="KW-1185">Reference proteome</keyword>
<dbReference type="InterPro" id="IPR052061">
    <property type="entry name" value="PTE-AB_protein"/>
</dbReference>
<evidence type="ECO:0000313" key="3">
    <source>
        <dbReference type="Proteomes" id="UP000799776"/>
    </source>
</evidence>
<dbReference type="PANTHER" id="PTHR47260">
    <property type="entry name" value="UPF0644 PROTEIN PB2B4.06"/>
    <property type="match status" value="1"/>
</dbReference>
<evidence type="ECO:0000313" key="2">
    <source>
        <dbReference type="EMBL" id="KAF2086375.1"/>
    </source>
</evidence>
<dbReference type="OrthoDB" id="506431at2759"/>
<dbReference type="InterPro" id="IPR006683">
    <property type="entry name" value="Thioestr_dom"/>
</dbReference>
<dbReference type="Pfam" id="PF03061">
    <property type="entry name" value="4HBT"/>
    <property type="match status" value="1"/>
</dbReference>
<dbReference type="InterPro" id="IPR029069">
    <property type="entry name" value="HotDog_dom_sf"/>
</dbReference>
<evidence type="ECO:0000259" key="1">
    <source>
        <dbReference type="Pfam" id="PF03061"/>
    </source>
</evidence>